<evidence type="ECO:0000313" key="3">
    <source>
        <dbReference type="Proteomes" id="UP000447873"/>
    </source>
</evidence>
<comment type="caution">
    <text evidence="2">The sequence shown here is derived from an EMBL/GenBank/DDBJ whole genome shotgun (WGS) entry which is preliminary data.</text>
</comment>
<reference evidence="2 3" key="1">
    <citation type="submission" date="2018-12" db="EMBL/GenBank/DDBJ databases">
        <title>Venturia inaequalis Genome Resource.</title>
        <authorList>
            <person name="Lichtner F.J."/>
        </authorList>
    </citation>
    <scope>NUCLEOTIDE SEQUENCE [LARGE SCALE GENOMIC DNA]</scope>
    <source>
        <strain evidence="2 3">120213</strain>
    </source>
</reference>
<evidence type="ECO:0000256" key="1">
    <source>
        <dbReference type="SAM" id="MobiDB-lite"/>
    </source>
</evidence>
<feature type="compositionally biased region" description="Basic and acidic residues" evidence="1">
    <location>
        <begin position="269"/>
        <end position="299"/>
    </location>
</feature>
<accession>A0A8H3YSI3</accession>
<feature type="compositionally biased region" description="Basic and acidic residues" evidence="1">
    <location>
        <begin position="308"/>
        <end position="324"/>
    </location>
</feature>
<proteinExistence type="predicted"/>
<feature type="compositionally biased region" description="Acidic residues" evidence="1">
    <location>
        <begin position="325"/>
        <end position="343"/>
    </location>
</feature>
<evidence type="ECO:0000313" key="2">
    <source>
        <dbReference type="EMBL" id="KAE9971995.1"/>
    </source>
</evidence>
<protein>
    <submittedName>
        <fullName evidence="2">Uncharacterized protein</fullName>
    </submittedName>
</protein>
<feature type="region of interest" description="Disordered" evidence="1">
    <location>
        <begin position="1"/>
        <end position="20"/>
    </location>
</feature>
<name>A0A8H3YSI3_VENIN</name>
<feature type="compositionally biased region" description="Low complexity" evidence="1">
    <location>
        <begin position="60"/>
        <end position="76"/>
    </location>
</feature>
<gene>
    <name evidence="2" type="ORF">EG328_005271</name>
</gene>
<feature type="compositionally biased region" description="Basic residues" evidence="1">
    <location>
        <begin position="1"/>
        <end position="11"/>
    </location>
</feature>
<feature type="region of interest" description="Disordered" evidence="1">
    <location>
        <begin position="266"/>
        <end position="343"/>
    </location>
</feature>
<organism evidence="2 3">
    <name type="scientific">Venturia inaequalis</name>
    <name type="common">Apple scab fungus</name>
    <dbReference type="NCBI Taxonomy" id="5025"/>
    <lineage>
        <taxon>Eukaryota</taxon>
        <taxon>Fungi</taxon>
        <taxon>Dikarya</taxon>
        <taxon>Ascomycota</taxon>
        <taxon>Pezizomycotina</taxon>
        <taxon>Dothideomycetes</taxon>
        <taxon>Pleosporomycetidae</taxon>
        <taxon>Venturiales</taxon>
        <taxon>Venturiaceae</taxon>
        <taxon>Venturia</taxon>
    </lineage>
</organism>
<dbReference type="EMBL" id="WNWS01000282">
    <property type="protein sequence ID" value="KAE9971995.1"/>
    <property type="molecule type" value="Genomic_DNA"/>
</dbReference>
<feature type="region of interest" description="Disordered" evidence="1">
    <location>
        <begin position="35"/>
        <end position="76"/>
    </location>
</feature>
<dbReference type="Proteomes" id="UP000447873">
    <property type="component" value="Unassembled WGS sequence"/>
</dbReference>
<dbReference type="AlphaFoldDB" id="A0A8H3YSI3"/>
<sequence>MDRPTISRRPKHEGTQDARVGILIQTNLEARNAIAARSSTSRQHRSTNEREARNTTARESPSTTTPQTQITTPPQSFNDKFPLYLAKLESLLTQIETSLSTIDQPPILTPHQTTSLKSIQHLLKANPNHDITPQIHSQNIPSIPTPTLQKIHRARQTLDSSLTLLLQLDAVLRGDKATEGESQGAQCSKGNGFLDWVKWGPETLADREAKVAQVEALVGRVVICDVRICDFLLAGGYGVEAWVLELVLDCVVGFVGGAGWKVVEGDAEQGGREVSREVSREDGREVSRQGPRDGRREGSRQITFPGYAHHDTSEDHVESSSRSDNEEDNSDDDDDDGPEEWEL</sequence>